<reference evidence="7" key="1">
    <citation type="journal article" date="2020" name="Stud. Mycol.">
        <title>101 Dothideomycetes genomes: a test case for predicting lifestyles and emergence of pathogens.</title>
        <authorList>
            <person name="Haridas S."/>
            <person name="Albert R."/>
            <person name="Binder M."/>
            <person name="Bloem J."/>
            <person name="Labutti K."/>
            <person name="Salamov A."/>
            <person name="Andreopoulos B."/>
            <person name="Baker S."/>
            <person name="Barry K."/>
            <person name="Bills G."/>
            <person name="Bluhm B."/>
            <person name="Cannon C."/>
            <person name="Castanera R."/>
            <person name="Culley D."/>
            <person name="Daum C."/>
            <person name="Ezra D."/>
            <person name="Gonzalez J."/>
            <person name="Henrissat B."/>
            <person name="Kuo A."/>
            <person name="Liang C."/>
            <person name="Lipzen A."/>
            <person name="Lutzoni F."/>
            <person name="Magnuson J."/>
            <person name="Mondo S."/>
            <person name="Nolan M."/>
            <person name="Ohm R."/>
            <person name="Pangilinan J."/>
            <person name="Park H.-J."/>
            <person name="Ramirez L."/>
            <person name="Alfaro M."/>
            <person name="Sun H."/>
            <person name="Tritt A."/>
            <person name="Yoshinaga Y."/>
            <person name="Zwiers L.-H."/>
            <person name="Turgeon B."/>
            <person name="Goodwin S."/>
            <person name="Spatafora J."/>
            <person name="Crous P."/>
            <person name="Grigoriev I."/>
        </authorList>
    </citation>
    <scope>NUCLEOTIDE SEQUENCE</scope>
    <source>
        <strain evidence="7">CBS 262.69</strain>
    </source>
</reference>
<feature type="transmembrane region" description="Helical" evidence="6">
    <location>
        <begin position="331"/>
        <end position="349"/>
    </location>
</feature>
<name>A0A6G1HN50_9PEZI</name>
<feature type="non-terminal residue" evidence="7">
    <location>
        <position position="538"/>
    </location>
</feature>
<evidence type="ECO:0000256" key="5">
    <source>
        <dbReference type="SAM" id="MobiDB-lite"/>
    </source>
</evidence>
<evidence type="ECO:0000313" key="7">
    <source>
        <dbReference type="EMBL" id="KAF2397286.1"/>
    </source>
</evidence>
<dbReference type="InterPro" id="IPR011701">
    <property type="entry name" value="MFS"/>
</dbReference>
<sequence length="538" mass="59875">MATSAPDQHEADPGFYGDAGQVEQESELKGDPTSKKREDGKWELTEGDAWDVLGYSFPTWRKWQILIVVFFIQISMNLNASMYANAVGGIVEKFGVSKQAARVPQMTFLVAYAFGCELWAPWSEELGRWPIQQMSLFLVNIWQIPCALAPNYATYVVCRALGGLSTAGGSVTLGVLADMWEPNDQEYAVAFLVLSSVGGSVVGAIVGSFVEAYLSLPWVFWIQLIFGGFVQAVHFFFNPETRATILLDREAKRRRKAGETNVYGPNELHKLTFREVWTIWYRPFYMFFTEPIVLWLSLLSGFSDALIFSFLESFALVYKQWGFSTVQVGLAFLPLLIGYFLSYLSYLPSIHRFRGIRRKDPGALQPEARLWWLLYLAPLEAIGLFGFAWTSLGPSHGIPWIAPMIFSSLVGIANYAIYQSSIDYMTAAYGPYAASATGGNDLARDFLAGIAALYSTPMYTNIPGRPLEYASTILACLAILVTAPIYIFYKKGPQIRAKSKFALSLDETRAKNMKRRQSSVAAAGLAGMKTGIDEKESV</sequence>
<dbReference type="PANTHER" id="PTHR23502:SF3">
    <property type="entry name" value="MAJOR FACILITATOR SUPERFAMILY (MFS) PROFILE DOMAIN-CONTAINING PROTEIN-RELATED"/>
    <property type="match status" value="1"/>
</dbReference>
<dbReference type="Proteomes" id="UP000799640">
    <property type="component" value="Unassembled WGS sequence"/>
</dbReference>
<dbReference type="GO" id="GO:0022857">
    <property type="term" value="F:transmembrane transporter activity"/>
    <property type="evidence" value="ECO:0007669"/>
    <property type="project" value="InterPro"/>
</dbReference>
<dbReference type="InterPro" id="IPR036259">
    <property type="entry name" value="MFS_trans_sf"/>
</dbReference>
<comment type="subcellular location">
    <subcellularLocation>
        <location evidence="1">Membrane</location>
        <topology evidence="1">Multi-pass membrane protein</topology>
    </subcellularLocation>
</comment>
<feature type="transmembrane region" description="Helical" evidence="6">
    <location>
        <begin position="218"/>
        <end position="237"/>
    </location>
</feature>
<dbReference type="OrthoDB" id="5376138at2759"/>
<dbReference type="GO" id="GO:0005886">
    <property type="term" value="C:plasma membrane"/>
    <property type="evidence" value="ECO:0007669"/>
    <property type="project" value="TreeGrafter"/>
</dbReference>
<feature type="transmembrane region" description="Helical" evidence="6">
    <location>
        <begin position="187"/>
        <end position="206"/>
    </location>
</feature>
<feature type="compositionally biased region" description="Basic and acidic residues" evidence="5">
    <location>
        <begin position="26"/>
        <end position="40"/>
    </location>
</feature>
<dbReference type="PANTHER" id="PTHR23502">
    <property type="entry name" value="MAJOR FACILITATOR SUPERFAMILY"/>
    <property type="match status" value="1"/>
</dbReference>
<feature type="transmembrane region" description="Helical" evidence="6">
    <location>
        <begin position="370"/>
        <end position="392"/>
    </location>
</feature>
<dbReference type="AlphaFoldDB" id="A0A6G1HN50"/>
<dbReference type="FunFam" id="1.20.1250.20:FF:000088">
    <property type="entry name" value="MFS multidrug transporter, putative"/>
    <property type="match status" value="1"/>
</dbReference>
<feature type="transmembrane region" description="Helical" evidence="6">
    <location>
        <begin position="65"/>
        <end position="83"/>
    </location>
</feature>
<feature type="region of interest" description="Disordered" evidence="5">
    <location>
        <begin position="1"/>
        <end position="40"/>
    </location>
</feature>
<proteinExistence type="predicted"/>
<feature type="transmembrane region" description="Helical" evidence="6">
    <location>
        <begin position="469"/>
        <end position="489"/>
    </location>
</feature>
<evidence type="ECO:0000256" key="4">
    <source>
        <dbReference type="ARBA" id="ARBA00023136"/>
    </source>
</evidence>
<evidence type="ECO:0000256" key="1">
    <source>
        <dbReference type="ARBA" id="ARBA00004141"/>
    </source>
</evidence>
<keyword evidence="3 6" id="KW-1133">Transmembrane helix</keyword>
<organism evidence="7 8">
    <name type="scientific">Trichodelitschia bisporula</name>
    <dbReference type="NCBI Taxonomy" id="703511"/>
    <lineage>
        <taxon>Eukaryota</taxon>
        <taxon>Fungi</taxon>
        <taxon>Dikarya</taxon>
        <taxon>Ascomycota</taxon>
        <taxon>Pezizomycotina</taxon>
        <taxon>Dothideomycetes</taxon>
        <taxon>Dothideomycetes incertae sedis</taxon>
        <taxon>Phaeotrichales</taxon>
        <taxon>Phaeotrichaceae</taxon>
        <taxon>Trichodelitschia</taxon>
    </lineage>
</organism>
<gene>
    <name evidence="7" type="ORF">EJ06DRAFT_499234</name>
</gene>
<keyword evidence="4 6" id="KW-0472">Membrane</keyword>
<evidence type="ECO:0000313" key="8">
    <source>
        <dbReference type="Proteomes" id="UP000799640"/>
    </source>
</evidence>
<dbReference type="Pfam" id="PF07690">
    <property type="entry name" value="MFS_1"/>
    <property type="match status" value="1"/>
</dbReference>
<evidence type="ECO:0000256" key="6">
    <source>
        <dbReference type="SAM" id="Phobius"/>
    </source>
</evidence>
<keyword evidence="8" id="KW-1185">Reference proteome</keyword>
<evidence type="ECO:0000256" key="2">
    <source>
        <dbReference type="ARBA" id="ARBA00022692"/>
    </source>
</evidence>
<keyword evidence="2 6" id="KW-0812">Transmembrane</keyword>
<evidence type="ECO:0000256" key="3">
    <source>
        <dbReference type="ARBA" id="ARBA00022989"/>
    </source>
</evidence>
<dbReference type="SUPFAM" id="SSF103473">
    <property type="entry name" value="MFS general substrate transporter"/>
    <property type="match status" value="1"/>
</dbReference>
<protein>
    <submittedName>
        <fullName evidence="7">MFS general substrate transporter</fullName>
    </submittedName>
</protein>
<feature type="transmembrane region" description="Helical" evidence="6">
    <location>
        <begin position="292"/>
        <end position="311"/>
    </location>
</feature>
<accession>A0A6G1HN50</accession>
<feature type="transmembrane region" description="Helical" evidence="6">
    <location>
        <begin position="398"/>
        <end position="418"/>
    </location>
</feature>
<dbReference type="Gene3D" id="1.20.1250.20">
    <property type="entry name" value="MFS general substrate transporter like domains"/>
    <property type="match status" value="1"/>
</dbReference>
<dbReference type="EMBL" id="ML996704">
    <property type="protein sequence ID" value="KAF2397286.1"/>
    <property type="molecule type" value="Genomic_DNA"/>
</dbReference>